<dbReference type="PRINTS" id="PR00081">
    <property type="entry name" value="GDHRDH"/>
</dbReference>
<gene>
    <name evidence="4" type="ORF">ODALV1_LOCUS6098</name>
</gene>
<dbReference type="EMBL" id="CAXLJM020000019">
    <property type="protein sequence ID" value="CAL8085391.1"/>
    <property type="molecule type" value="Genomic_DNA"/>
</dbReference>
<dbReference type="PANTHER" id="PTHR43658:SF8">
    <property type="entry name" value="17-BETA-HYDROXYSTEROID DEHYDROGENASE 14-RELATED"/>
    <property type="match status" value="1"/>
</dbReference>
<organism evidence="4 5">
    <name type="scientific">Orchesella dallaii</name>
    <dbReference type="NCBI Taxonomy" id="48710"/>
    <lineage>
        <taxon>Eukaryota</taxon>
        <taxon>Metazoa</taxon>
        <taxon>Ecdysozoa</taxon>
        <taxon>Arthropoda</taxon>
        <taxon>Hexapoda</taxon>
        <taxon>Collembola</taxon>
        <taxon>Entomobryomorpha</taxon>
        <taxon>Entomobryoidea</taxon>
        <taxon>Orchesellidae</taxon>
        <taxon>Orchesellinae</taxon>
        <taxon>Orchesella</taxon>
    </lineage>
</organism>
<dbReference type="Pfam" id="PF00106">
    <property type="entry name" value="adh_short"/>
    <property type="match status" value="1"/>
</dbReference>
<reference evidence="4 5" key="1">
    <citation type="submission" date="2024-08" db="EMBL/GenBank/DDBJ databases">
        <authorList>
            <person name="Cucini C."/>
            <person name="Frati F."/>
        </authorList>
    </citation>
    <scope>NUCLEOTIDE SEQUENCE [LARGE SCALE GENOMIC DNA]</scope>
</reference>
<dbReference type="InterPro" id="IPR002347">
    <property type="entry name" value="SDR_fam"/>
</dbReference>
<dbReference type="CDD" id="cd05371">
    <property type="entry name" value="HSD10-like_SDR_c"/>
    <property type="match status" value="1"/>
</dbReference>
<dbReference type="PROSITE" id="PS00061">
    <property type="entry name" value="ADH_SHORT"/>
    <property type="match status" value="1"/>
</dbReference>
<name>A0ABP1Q4P1_9HEXA</name>
<dbReference type="PANTHER" id="PTHR43658">
    <property type="entry name" value="SHORT-CHAIN DEHYDROGENASE/REDUCTASE"/>
    <property type="match status" value="1"/>
</dbReference>
<proteinExistence type="inferred from homology"/>
<dbReference type="SMART" id="SM00822">
    <property type="entry name" value="PKS_KR"/>
    <property type="match status" value="1"/>
</dbReference>
<dbReference type="PRINTS" id="PR00080">
    <property type="entry name" value="SDRFAMILY"/>
</dbReference>
<dbReference type="InterPro" id="IPR036291">
    <property type="entry name" value="NAD(P)-bd_dom_sf"/>
</dbReference>
<sequence length="261" mass="27645">MNTMTGAMKGMVSLVTGGASGLGRATVERFVRQGSKVVICDIPVSKGEEVAKELGSDAMFVPTDVRQEKDVQAALSACKDKFGRLDVVVNCAGIGVAFKTYNFNKKLPHLLEDFQRVIDVNTVGTFNVIRLSVGLMGANEPNAGGQRGVILNAASVAAFDGQIGQAAYSASKGAIVAMTLPLARDLASQGIRVCAIAPGLFETPMLMSLPEKVRKFLSTTVPFPQRLGLPAEFAHMAESIVLNPMMNGETVRIDGALRMQA</sequence>
<dbReference type="Proteomes" id="UP001642540">
    <property type="component" value="Unassembled WGS sequence"/>
</dbReference>
<evidence type="ECO:0000313" key="4">
    <source>
        <dbReference type="EMBL" id="CAL8085391.1"/>
    </source>
</evidence>
<comment type="caution">
    <text evidence="4">The sequence shown here is derived from an EMBL/GenBank/DDBJ whole genome shotgun (WGS) entry which is preliminary data.</text>
</comment>
<dbReference type="InterPro" id="IPR020904">
    <property type="entry name" value="Sc_DH/Rdtase_CS"/>
</dbReference>
<evidence type="ECO:0000259" key="3">
    <source>
        <dbReference type="SMART" id="SM00822"/>
    </source>
</evidence>
<dbReference type="SUPFAM" id="SSF51735">
    <property type="entry name" value="NAD(P)-binding Rossmann-fold domains"/>
    <property type="match status" value="1"/>
</dbReference>
<evidence type="ECO:0000313" key="5">
    <source>
        <dbReference type="Proteomes" id="UP001642540"/>
    </source>
</evidence>
<evidence type="ECO:0000256" key="1">
    <source>
        <dbReference type="ARBA" id="ARBA00023002"/>
    </source>
</evidence>
<dbReference type="InterPro" id="IPR057326">
    <property type="entry name" value="KR_dom"/>
</dbReference>
<evidence type="ECO:0000256" key="2">
    <source>
        <dbReference type="RuleBase" id="RU000363"/>
    </source>
</evidence>
<protein>
    <recommendedName>
        <fullName evidence="3">Ketoreductase domain-containing protein</fullName>
    </recommendedName>
</protein>
<keyword evidence="1" id="KW-0560">Oxidoreductase</keyword>
<comment type="similarity">
    <text evidence="2">Belongs to the short-chain dehydrogenases/reductases (SDR) family.</text>
</comment>
<accession>A0ABP1Q4P1</accession>
<feature type="domain" description="Ketoreductase" evidence="3">
    <location>
        <begin position="11"/>
        <end position="204"/>
    </location>
</feature>
<keyword evidence="5" id="KW-1185">Reference proteome</keyword>
<dbReference type="Gene3D" id="3.40.50.720">
    <property type="entry name" value="NAD(P)-binding Rossmann-like Domain"/>
    <property type="match status" value="1"/>
</dbReference>